<name>A0A8J3IA70_9CHLR</name>
<keyword evidence="1" id="KW-1133">Transmembrane helix</keyword>
<keyword evidence="1" id="KW-0812">Transmembrane</keyword>
<feature type="transmembrane region" description="Helical" evidence="1">
    <location>
        <begin position="185"/>
        <end position="202"/>
    </location>
</feature>
<feature type="transmembrane region" description="Helical" evidence="1">
    <location>
        <begin position="42"/>
        <end position="62"/>
    </location>
</feature>
<evidence type="ECO:0000313" key="3">
    <source>
        <dbReference type="Proteomes" id="UP000612362"/>
    </source>
</evidence>
<feature type="transmembrane region" description="Helical" evidence="1">
    <location>
        <begin position="108"/>
        <end position="126"/>
    </location>
</feature>
<feature type="transmembrane region" description="Helical" evidence="1">
    <location>
        <begin position="208"/>
        <end position="231"/>
    </location>
</feature>
<reference evidence="2" key="1">
    <citation type="submission" date="2020-10" db="EMBL/GenBank/DDBJ databases">
        <title>Taxonomic study of unclassified bacteria belonging to the class Ktedonobacteria.</title>
        <authorList>
            <person name="Yabe S."/>
            <person name="Wang C.M."/>
            <person name="Zheng Y."/>
            <person name="Sakai Y."/>
            <person name="Cavaletti L."/>
            <person name="Monciardini P."/>
            <person name="Donadio S."/>
        </authorList>
    </citation>
    <scope>NUCLEOTIDE SEQUENCE</scope>
    <source>
        <strain evidence="2">SOSP1-1</strain>
    </source>
</reference>
<proteinExistence type="predicted"/>
<sequence>MLQKNRLQFLFSMKENLAVLLPIEKAEGLEFPGRWLGGSTMILGPLLLLIGVVLRLPFSFFFPAQLAAFENYPTLMFVSYSAFAAGNVLLWPAIFLLARRIGTTRPGWALFGGAFVIFGLFARTFHAGADHLAFQLVHVQNLELATKAVADSYGTYHIFHAASPAIILGWVVLAIGAYSSRTMGWFRSVALGLTATLPLGILKGTTPFSVVATLGLCVALIPQGVQILCAGPRPQVRVIIRWLLFLIGLAITFFLIGEAG</sequence>
<evidence type="ECO:0000313" key="2">
    <source>
        <dbReference type="EMBL" id="GHO48334.1"/>
    </source>
</evidence>
<accession>A0A8J3IA70</accession>
<feature type="transmembrane region" description="Helical" evidence="1">
    <location>
        <begin position="238"/>
        <end position="257"/>
    </location>
</feature>
<gene>
    <name evidence="2" type="ORF">KSX_64970</name>
</gene>
<dbReference type="EMBL" id="BNJF01000004">
    <property type="protein sequence ID" value="GHO48334.1"/>
    <property type="molecule type" value="Genomic_DNA"/>
</dbReference>
<comment type="caution">
    <text evidence="2">The sequence shown here is derived from an EMBL/GenBank/DDBJ whole genome shotgun (WGS) entry which is preliminary data.</text>
</comment>
<evidence type="ECO:0000256" key="1">
    <source>
        <dbReference type="SAM" id="Phobius"/>
    </source>
</evidence>
<dbReference type="RefSeq" id="WP_220197560.1">
    <property type="nucleotide sequence ID" value="NZ_BNJF01000004.1"/>
</dbReference>
<dbReference type="AlphaFoldDB" id="A0A8J3IA70"/>
<keyword evidence="3" id="KW-1185">Reference proteome</keyword>
<dbReference type="Proteomes" id="UP000612362">
    <property type="component" value="Unassembled WGS sequence"/>
</dbReference>
<organism evidence="2 3">
    <name type="scientific">Ktedonospora formicarum</name>
    <dbReference type="NCBI Taxonomy" id="2778364"/>
    <lineage>
        <taxon>Bacteria</taxon>
        <taxon>Bacillati</taxon>
        <taxon>Chloroflexota</taxon>
        <taxon>Ktedonobacteria</taxon>
        <taxon>Ktedonobacterales</taxon>
        <taxon>Ktedonobacteraceae</taxon>
        <taxon>Ktedonospora</taxon>
    </lineage>
</organism>
<protein>
    <submittedName>
        <fullName evidence="2">Uncharacterized protein</fullName>
    </submittedName>
</protein>
<feature type="transmembrane region" description="Helical" evidence="1">
    <location>
        <begin position="158"/>
        <end position="178"/>
    </location>
</feature>
<keyword evidence="1" id="KW-0472">Membrane</keyword>
<feature type="transmembrane region" description="Helical" evidence="1">
    <location>
        <begin position="74"/>
        <end position="96"/>
    </location>
</feature>